<reference evidence="2 3" key="1">
    <citation type="submission" date="2018-12" db="EMBL/GenBank/DDBJ databases">
        <title>Marinifilum JC070 sp. nov., a marine bacterium isolated from Yongle Blue Hole in the South China Sea.</title>
        <authorList>
            <person name="Fu T."/>
        </authorList>
    </citation>
    <scope>NUCLEOTIDE SEQUENCE [LARGE SCALE GENOMIC DNA]</scope>
    <source>
        <strain evidence="2 3">JC070</strain>
    </source>
</reference>
<dbReference type="InterPro" id="IPR007374">
    <property type="entry name" value="ASCH_domain"/>
</dbReference>
<feature type="domain" description="ASCH" evidence="1">
    <location>
        <begin position="4"/>
        <end position="102"/>
    </location>
</feature>
<proteinExistence type="predicted"/>
<dbReference type="InterPro" id="IPR015947">
    <property type="entry name" value="PUA-like_sf"/>
</dbReference>
<accession>A0ABX1WRE3</accession>
<dbReference type="RefSeq" id="WP_171593902.1">
    <property type="nucleotide sequence ID" value="NZ_RZNH01000002.1"/>
</dbReference>
<keyword evidence="3" id="KW-1185">Reference proteome</keyword>
<evidence type="ECO:0000313" key="2">
    <source>
        <dbReference type="EMBL" id="NOU58638.1"/>
    </source>
</evidence>
<organism evidence="2 3">
    <name type="scientific">Marinifilum caeruleilacunae</name>
    <dbReference type="NCBI Taxonomy" id="2499076"/>
    <lineage>
        <taxon>Bacteria</taxon>
        <taxon>Pseudomonadati</taxon>
        <taxon>Bacteroidota</taxon>
        <taxon>Bacteroidia</taxon>
        <taxon>Marinilabiliales</taxon>
        <taxon>Marinifilaceae</taxon>
    </lineage>
</organism>
<evidence type="ECO:0000313" key="3">
    <source>
        <dbReference type="Proteomes" id="UP000732105"/>
    </source>
</evidence>
<name>A0ABX1WRE3_9BACT</name>
<dbReference type="Proteomes" id="UP000732105">
    <property type="component" value="Unassembled WGS sequence"/>
</dbReference>
<dbReference type="SUPFAM" id="SSF88697">
    <property type="entry name" value="PUA domain-like"/>
    <property type="match status" value="1"/>
</dbReference>
<dbReference type="SMART" id="SM01022">
    <property type="entry name" value="ASCH"/>
    <property type="match status" value="1"/>
</dbReference>
<dbReference type="Gene3D" id="2.30.130.30">
    <property type="entry name" value="Hypothetical protein"/>
    <property type="match status" value="1"/>
</dbReference>
<sequence length="102" mass="11851">MSKIHFHSDFYEDIKNGYKTQTARFKEAAPELGRGEAIFDDKPPIPIDITKVKYKKFESLNREEVQKDGFNSKTELWSVLVGFYPQLKPTDPLLLIEFKPAE</sequence>
<protein>
    <submittedName>
        <fullName evidence="2">ASCH domain-containing protein</fullName>
    </submittedName>
</protein>
<comment type="caution">
    <text evidence="2">The sequence shown here is derived from an EMBL/GenBank/DDBJ whole genome shotgun (WGS) entry which is preliminary data.</text>
</comment>
<dbReference type="Pfam" id="PF04266">
    <property type="entry name" value="ASCH"/>
    <property type="match status" value="1"/>
</dbReference>
<evidence type="ECO:0000259" key="1">
    <source>
        <dbReference type="SMART" id="SM01022"/>
    </source>
</evidence>
<gene>
    <name evidence="2" type="ORF">ELS83_02320</name>
</gene>
<dbReference type="EMBL" id="RZNH01000002">
    <property type="protein sequence ID" value="NOU58638.1"/>
    <property type="molecule type" value="Genomic_DNA"/>
</dbReference>